<feature type="domain" description="CCHC-type" evidence="1">
    <location>
        <begin position="88"/>
        <end position="104"/>
    </location>
</feature>
<organism evidence="2 3">
    <name type="scientific">Phaedon cochleariae</name>
    <name type="common">Mustard beetle</name>
    <dbReference type="NCBI Taxonomy" id="80249"/>
    <lineage>
        <taxon>Eukaryota</taxon>
        <taxon>Metazoa</taxon>
        <taxon>Ecdysozoa</taxon>
        <taxon>Arthropoda</taxon>
        <taxon>Hexapoda</taxon>
        <taxon>Insecta</taxon>
        <taxon>Pterygota</taxon>
        <taxon>Neoptera</taxon>
        <taxon>Endopterygota</taxon>
        <taxon>Coleoptera</taxon>
        <taxon>Polyphaga</taxon>
        <taxon>Cucujiformia</taxon>
        <taxon>Chrysomeloidea</taxon>
        <taxon>Chrysomelidae</taxon>
        <taxon>Chrysomelinae</taxon>
        <taxon>Chrysomelini</taxon>
        <taxon>Phaedon</taxon>
    </lineage>
</organism>
<dbReference type="SUPFAM" id="SSF57756">
    <property type="entry name" value="Retrovirus zinc finger-like domains"/>
    <property type="match status" value="1"/>
</dbReference>
<reference evidence="2" key="2">
    <citation type="submission" date="2022-10" db="EMBL/GenBank/DDBJ databases">
        <authorList>
            <consortium name="ENA_rothamsted_submissions"/>
            <consortium name="culmorum"/>
            <person name="King R."/>
        </authorList>
    </citation>
    <scope>NUCLEOTIDE SEQUENCE</scope>
</reference>
<gene>
    <name evidence="2" type="ORF">PHAECO_LOCUS12284</name>
</gene>
<evidence type="ECO:0000259" key="1">
    <source>
        <dbReference type="SMART" id="SM00343"/>
    </source>
</evidence>
<dbReference type="OrthoDB" id="10069609at2759"/>
<sequence length="168" mass="19204">MLPRIAVIGVPSDWRPNRVAARINDDLDLPENDPDEVISKYKFGDRNSTTCTWVIECKPNIRNIILNRKKLYLGWSACPVRDHVRILRCFKCQGFGHMASVCKNKAACSRCTGEHDTKDCTNNGRPSCINCIRAKVNEEECFHEACDNKCVTYNRRLQAHINNTDYGQ</sequence>
<dbReference type="InterPro" id="IPR036875">
    <property type="entry name" value="Znf_CCHC_sf"/>
</dbReference>
<dbReference type="GO" id="GO:0003676">
    <property type="term" value="F:nucleic acid binding"/>
    <property type="evidence" value="ECO:0007669"/>
    <property type="project" value="InterPro"/>
</dbReference>
<name>A0A9N9SL85_PHACE</name>
<accession>A0A9N9SL85</accession>
<dbReference type="InterPro" id="IPR001878">
    <property type="entry name" value="Znf_CCHC"/>
</dbReference>
<dbReference type="AlphaFoldDB" id="A0A9N9SL85"/>
<reference evidence="2" key="1">
    <citation type="submission" date="2022-01" db="EMBL/GenBank/DDBJ databases">
        <authorList>
            <person name="King R."/>
        </authorList>
    </citation>
    <scope>NUCLEOTIDE SEQUENCE</scope>
</reference>
<dbReference type="GO" id="GO:0008270">
    <property type="term" value="F:zinc ion binding"/>
    <property type="evidence" value="ECO:0007669"/>
    <property type="project" value="InterPro"/>
</dbReference>
<dbReference type="EMBL" id="OU896715">
    <property type="protein sequence ID" value="CAG9825842.1"/>
    <property type="molecule type" value="Genomic_DNA"/>
</dbReference>
<evidence type="ECO:0000313" key="2">
    <source>
        <dbReference type="EMBL" id="CAG9825842.1"/>
    </source>
</evidence>
<proteinExistence type="predicted"/>
<dbReference type="SMART" id="SM00343">
    <property type="entry name" value="ZnF_C2HC"/>
    <property type="match status" value="1"/>
</dbReference>
<keyword evidence="3" id="KW-1185">Reference proteome</keyword>
<evidence type="ECO:0000313" key="3">
    <source>
        <dbReference type="Proteomes" id="UP001153737"/>
    </source>
</evidence>
<dbReference type="Proteomes" id="UP001153737">
    <property type="component" value="Chromosome 9"/>
</dbReference>
<protein>
    <recommendedName>
        <fullName evidence="1">CCHC-type domain-containing protein</fullName>
    </recommendedName>
</protein>